<evidence type="ECO:0000256" key="1">
    <source>
        <dbReference type="SAM" id="MobiDB-lite"/>
    </source>
</evidence>
<evidence type="ECO:0000313" key="13">
    <source>
        <dbReference type="Proteomes" id="UP000288459"/>
    </source>
</evidence>
<dbReference type="EMBL" id="CP026399">
    <property type="protein sequence ID" value="AUY05006.1"/>
    <property type="molecule type" value="Genomic_DNA"/>
</dbReference>
<dbReference type="Proteomes" id="UP000239554">
    <property type="component" value="Chromosome"/>
</dbReference>
<dbReference type="AlphaFoldDB" id="A0A0P7L751"/>
<reference evidence="15 16" key="6">
    <citation type="submission" date="2019-12" db="EMBL/GenBank/DDBJ databases">
        <title>Enteriobacteria Tanzani isolates_8377-8380.</title>
        <authorList>
            <person name="Subbiah M."/>
            <person name="Call D."/>
        </authorList>
    </citation>
    <scope>NUCLEOTIDE SEQUENCE [LARGE SCALE GENOMIC DNA]</scope>
    <source>
        <strain evidence="5 16">8379wE2</strain>
        <strain evidence="6 15">8379wE6</strain>
    </source>
</reference>
<evidence type="ECO:0000313" key="6">
    <source>
        <dbReference type="EMBL" id="MWR90572.1"/>
    </source>
</evidence>
<evidence type="ECO:0000313" key="11">
    <source>
        <dbReference type="Proteomes" id="UP000239554"/>
    </source>
</evidence>
<dbReference type="EMBL" id="VSBS01000969">
    <property type="protein sequence ID" value="TXS99522.1"/>
    <property type="molecule type" value="Genomic_DNA"/>
</dbReference>
<evidence type="ECO:0000313" key="8">
    <source>
        <dbReference type="EMBL" id="STL64694.1"/>
    </source>
</evidence>
<dbReference type="Proteomes" id="UP000321461">
    <property type="component" value="Unassembled WGS sequence"/>
</dbReference>
<feature type="region of interest" description="Disordered" evidence="1">
    <location>
        <begin position="43"/>
        <end position="65"/>
    </location>
</feature>
<evidence type="ECO:0000313" key="2">
    <source>
        <dbReference type="EMBL" id="AUY05006.1"/>
    </source>
</evidence>
<protein>
    <submittedName>
        <fullName evidence="2">DUF2635 domain-containing protein</fullName>
    </submittedName>
    <submittedName>
        <fullName evidence="8">Phage protein</fullName>
    </submittedName>
</protein>
<dbReference type="Proteomes" id="UP000460875">
    <property type="component" value="Unassembled WGS sequence"/>
</dbReference>
<dbReference type="EMBL" id="LDYI01000116">
    <property type="protein sequence ID" value="KPO09484.1"/>
    <property type="molecule type" value="Genomic_DNA"/>
</dbReference>
<proteinExistence type="predicted"/>
<evidence type="ECO:0000313" key="14">
    <source>
        <dbReference type="Proteomes" id="UP000321461"/>
    </source>
</evidence>
<name>A0A0P7L751_ECOLX</name>
<dbReference type="Pfam" id="PF10948">
    <property type="entry name" value="DUF2635"/>
    <property type="match status" value="1"/>
</dbReference>
<evidence type="ECO:0000313" key="7">
    <source>
        <dbReference type="EMBL" id="RVE14425.1"/>
    </source>
</evidence>
<dbReference type="Proteomes" id="UP000288459">
    <property type="component" value="Unassembled WGS sequence"/>
</dbReference>
<dbReference type="Proteomes" id="UP001247581">
    <property type="component" value="Unassembled WGS sequence"/>
</dbReference>
<reference evidence="7 13" key="2">
    <citation type="submission" date="2017-08" db="EMBL/GenBank/DDBJ databases">
        <title>Sequencing of Escherichia coli CCPM 6219.</title>
        <authorList>
            <person name="Liu S.-L."/>
            <person name="Zhou Y.-J."/>
            <person name="Zhao M.-F."/>
        </authorList>
    </citation>
    <scope>NUCLEOTIDE SEQUENCE [LARGE SCALE GENOMIC DNA]</scope>
    <source>
        <strain evidence="7 13">CCPM 6219</strain>
    </source>
</reference>
<reference evidence="2 11" key="3">
    <citation type="journal article" date="2018" name="MBio">
        <title>Genomic Analysis of Hospital Plumbing Reveals Diverse Reservoir of Bacterial Plasmids Conferring Carbapenem Resistance.</title>
        <authorList>
            <consortium name="NISC Comparative Sequencing Program"/>
            <person name="Weingarten R.A."/>
            <person name="Johnson R.C."/>
            <person name="Conlan S."/>
            <person name="Ramsburg A.M."/>
            <person name="Dekker J.P."/>
            <person name="Lau A.F."/>
            <person name="Khil P."/>
            <person name="Odom R.T."/>
            <person name="Deming C."/>
            <person name="Park M."/>
            <person name="Thomas P.J."/>
            <person name="Henderson D.K."/>
            <person name="Palmore T.N."/>
            <person name="Segre J.A."/>
            <person name="Frank K.M."/>
        </authorList>
    </citation>
    <scope>NUCLEOTIDE SEQUENCE [LARGE SCALE GENOMIC DNA]</scope>
    <source>
        <strain evidence="2 11">ECONIH4</strain>
    </source>
</reference>
<evidence type="ECO:0000313" key="10">
    <source>
        <dbReference type="Proteomes" id="UP000050556"/>
    </source>
</evidence>
<evidence type="ECO:0000313" key="4">
    <source>
        <dbReference type="EMBL" id="MDR6048874.1"/>
    </source>
</evidence>
<accession>A0A0P7L751</accession>
<dbReference type="Proteomes" id="UP000254255">
    <property type="component" value="Unassembled WGS sequence"/>
</dbReference>
<evidence type="ECO:0000313" key="16">
    <source>
        <dbReference type="Proteomes" id="UP000460875"/>
    </source>
</evidence>
<dbReference type="PATRIC" id="fig|562.7810.peg.4069"/>
<dbReference type="EMBL" id="JANIDP010000118">
    <property type="protein sequence ID" value="MDR6048874.1"/>
    <property type="molecule type" value="Genomic_DNA"/>
</dbReference>
<dbReference type="RefSeq" id="WP_000497745.1">
    <property type="nucleotide sequence ID" value="NZ_AP021894.1"/>
</dbReference>
<reference evidence="9 14" key="5">
    <citation type="submission" date="2019-08" db="EMBL/GenBank/DDBJ databases">
        <title>Whole genome analysis of cultivated E. coli strains isolated from CD patients and healthy donors.</title>
        <authorList>
            <person name="Siniagina M.N."/>
            <person name="Markelova M.I."/>
            <person name="Laikov A.V."/>
            <person name="Boulygina E.A."/>
            <person name="Khusnutdinova D.R."/>
            <person name="Kharchenko A."/>
            <person name="Grigoryeva T.V."/>
        </authorList>
    </citation>
    <scope>NUCLEOTIDE SEQUENCE [LARGE SCALE GENOMIC DNA]</scope>
    <source>
        <strain evidence="9 14">3_77_5</strain>
    </source>
</reference>
<dbReference type="EMBL" id="NPIM01000110">
    <property type="protein sequence ID" value="RVE14425.1"/>
    <property type="molecule type" value="Genomic_DNA"/>
</dbReference>
<evidence type="ECO:0000313" key="3">
    <source>
        <dbReference type="EMBL" id="KPO09484.1"/>
    </source>
</evidence>
<organism evidence="3 10">
    <name type="scientific">Escherichia coli</name>
    <dbReference type="NCBI Taxonomy" id="562"/>
    <lineage>
        <taxon>Bacteria</taxon>
        <taxon>Pseudomonadati</taxon>
        <taxon>Pseudomonadota</taxon>
        <taxon>Gammaproteobacteria</taxon>
        <taxon>Enterobacterales</taxon>
        <taxon>Enterobacteriaceae</taxon>
        <taxon>Escherichia</taxon>
    </lineage>
</organism>
<dbReference type="EMBL" id="UGET01000004">
    <property type="protein sequence ID" value="STL64694.1"/>
    <property type="molecule type" value="Genomic_DNA"/>
</dbReference>
<gene>
    <name evidence="3" type="ORF">ACU57_17100</name>
    <name evidence="2" type="ORF">C3F40_26595</name>
    <name evidence="7" type="ORF">CIG67_08225</name>
    <name evidence="9" type="ORF">FWK02_22310</name>
    <name evidence="5" type="ORF">GP975_06340</name>
    <name evidence="6" type="ORF">GP979_20095</name>
    <name evidence="8" type="ORF">NCTC13148_00510</name>
    <name evidence="4" type="ORF">NQD80_24450</name>
</gene>
<dbReference type="EMBL" id="WTQT01000059">
    <property type="protein sequence ID" value="MWR37702.1"/>
    <property type="molecule type" value="Genomic_DNA"/>
</dbReference>
<dbReference type="Proteomes" id="UP000436482">
    <property type="component" value="Unassembled WGS sequence"/>
</dbReference>
<evidence type="ECO:0000313" key="17">
    <source>
        <dbReference type="Proteomes" id="UP001247581"/>
    </source>
</evidence>
<dbReference type="Proteomes" id="UP000050556">
    <property type="component" value="Unassembled WGS sequence"/>
</dbReference>
<reference evidence="8 12" key="4">
    <citation type="submission" date="2018-06" db="EMBL/GenBank/DDBJ databases">
        <authorList>
            <consortium name="Pathogen Informatics"/>
            <person name="Doyle S."/>
        </authorList>
    </citation>
    <scope>NUCLEOTIDE SEQUENCE [LARGE SCALE GENOMIC DNA]</scope>
    <source>
        <strain evidence="8 12">NCTC13148</strain>
    </source>
</reference>
<reference evidence="3 10" key="1">
    <citation type="journal article" date="2015" name="Front. Microbiol.">
        <title>Genetic determinants of heat resistance in Escherichia coli.</title>
        <authorList>
            <person name="Mercer R.G."/>
            <person name="Zheng J."/>
            <person name="Garcia-Hernandez R."/>
            <person name="Ruan L."/>
            <person name="Ganzle M.G."/>
            <person name="McMullen L.M."/>
        </authorList>
    </citation>
    <scope>NUCLEOTIDE SEQUENCE [LARGE SCALE GENOMIC DNA]</scope>
    <source>
        <strain evidence="3 10">AW1.3</strain>
    </source>
</reference>
<dbReference type="EMBL" id="WTQQ01000483">
    <property type="protein sequence ID" value="MWR90572.1"/>
    <property type="molecule type" value="Genomic_DNA"/>
</dbReference>
<evidence type="ECO:0000313" key="12">
    <source>
        <dbReference type="Proteomes" id="UP000254255"/>
    </source>
</evidence>
<reference evidence="4 17" key="7">
    <citation type="submission" date="2022-07" db="EMBL/GenBank/DDBJ databases">
        <title>The wastewater resistome of Residential Aged Care Facilities indicates a role of antimicrobial stewardship in reducing resistance.</title>
        <authorList>
            <person name="Sapula S."/>
            <person name="Hart B.J."/>
            <person name="Henrietta V."/>
            <person name="Amsalu A."/>
            <person name="Jon W."/>
            <person name="Siderius N."/>
            <person name="Nguyen L."/>
            <person name="Turnidge J."/>
            <person name="Gerber C."/>
        </authorList>
    </citation>
    <scope>NUCLEOTIDE SEQUENCE [LARGE SCALE GENOMIC DNA]</scope>
    <source>
        <strain evidence="4 17">ECA685</strain>
    </source>
</reference>
<evidence type="ECO:0000313" key="15">
    <source>
        <dbReference type="Proteomes" id="UP000436482"/>
    </source>
</evidence>
<dbReference type="InterPro" id="IPR024400">
    <property type="entry name" value="DUF2635"/>
</dbReference>
<sequence>MFVKPNNGLSVRCPVKGIPLPKEGAEVPDNIFWRRRLSDGDVILSKKDEGAPEKQSLPKKAGENE</sequence>
<evidence type="ECO:0000313" key="5">
    <source>
        <dbReference type="EMBL" id="MWR37702.1"/>
    </source>
</evidence>
<evidence type="ECO:0000313" key="9">
    <source>
        <dbReference type="EMBL" id="TXS99522.1"/>
    </source>
</evidence>
<feature type="compositionally biased region" description="Basic and acidic residues" evidence="1">
    <location>
        <begin position="43"/>
        <end position="52"/>
    </location>
</feature>